<dbReference type="InterPro" id="IPR005119">
    <property type="entry name" value="LysR_subst-bd"/>
</dbReference>
<dbReference type="Pfam" id="PF00126">
    <property type="entry name" value="HTH_1"/>
    <property type="match status" value="1"/>
</dbReference>
<reference evidence="6 7" key="1">
    <citation type="submission" date="2019-03" db="EMBL/GenBank/DDBJ databases">
        <title>Genomic Encyclopedia of Type Strains, Phase IV (KMG-IV): sequencing the most valuable type-strain genomes for metagenomic binning, comparative biology and taxonomic classification.</title>
        <authorList>
            <person name="Goeker M."/>
        </authorList>
    </citation>
    <scope>NUCLEOTIDE SEQUENCE [LARGE SCALE GENOMIC DNA]</scope>
    <source>
        <strain evidence="6 7">DSM 15534</strain>
    </source>
</reference>
<dbReference type="GO" id="GO:0006351">
    <property type="term" value="P:DNA-templated transcription"/>
    <property type="evidence" value="ECO:0007669"/>
    <property type="project" value="TreeGrafter"/>
</dbReference>
<comment type="similarity">
    <text evidence="1">Belongs to the LysR transcriptional regulatory family.</text>
</comment>
<dbReference type="SUPFAM" id="SSF53850">
    <property type="entry name" value="Periplasmic binding protein-like II"/>
    <property type="match status" value="1"/>
</dbReference>
<keyword evidence="3 6" id="KW-0238">DNA-binding</keyword>
<evidence type="ECO:0000313" key="7">
    <source>
        <dbReference type="Proteomes" id="UP000294702"/>
    </source>
</evidence>
<comment type="caution">
    <text evidence="6">The sequence shown here is derived from an EMBL/GenBank/DDBJ whole genome shotgun (WGS) entry which is preliminary data.</text>
</comment>
<dbReference type="Pfam" id="PF03466">
    <property type="entry name" value="LysR_substrate"/>
    <property type="match status" value="1"/>
</dbReference>
<dbReference type="InterPro" id="IPR036388">
    <property type="entry name" value="WH-like_DNA-bd_sf"/>
</dbReference>
<evidence type="ECO:0000256" key="3">
    <source>
        <dbReference type="ARBA" id="ARBA00023125"/>
    </source>
</evidence>
<accession>A0A4R1FKY8</accession>
<organism evidence="6 7">
    <name type="scientific">Volucribacter psittacicida</name>
    <dbReference type="NCBI Taxonomy" id="203482"/>
    <lineage>
        <taxon>Bacteria</taxon>
        <taxon>Pseudomonadati</taxon>
        <taxon>Pseudomonadota</taxon>
        <taxon>Gammaproteobacteria</taxon>
        <taxon>Pasteurellales</taxon>
        <taxon>Pasteurellaceae</taxon>
        <taxon>Volucribacter</taxon>
    </lineage>
</organism>
<evidence type="ECO:0000259" key="5">
    <source>
        <dbReference type="PROSITE" id="PS50931"/>
    </source>
</evidence>
<gene>
    <name evidence="6" type="ORF">EV694_2161</name>
</gene>
<dbReference type="SUPFAM" id="SSF46785">
    <property type="entry name" value="Winged helix' DNA-binding domain"/>
    <property type="match status" value="1"/>
</dbReference>
<keyword evidence="2" id="KW-0805">Transcription regulation</keyword>
<dbReference type="InterPro" id="IPR058163">
    <property type="entry name" value="LysR-type_TF_proteobact-type"/>
</dbReference>
<dbReference type="CDD" id="cd08422">
    <property type="entry name" value="PBP2_CrgA_like"/>
    <property type="match status" value="1"/>
</dbReference>
<dbReference type="PROSITE" id="PS50931">
    <property type="entry name" value="HTH_LYSR"/>
    <property type="match status" value="1"/>
</dbReference>
<dbReference type="GO" id="GO:0043565">
    <property type="term" value="F:sequence-specific DNA binding"/>
    <property type="evidence" value="ECO:0007669"/>
    <property type="project" value="TreeGrafter"/>
</dbReference>
<proteinExistence type="inferred from homology"/>
<protein>
    <submittedName>
        <fullName evidence="6">DNA-binding transcriptional LysR family regulator</fullName>
    </submittedName>
</protein>
<dbReference type="AlphaFoldDB" id="A0A4R1FKY8"/>
<sequence>MIHHQQIDLNDMRLFVAVVRAGSLSKASEWLHIPKSRLSRRLTELEQQLGTTLIDRSRKGVRLNEVGEKFFEQAQEMLAYAEQAINAVQNSLETPNGRLKITISTEILRNILAPYLAEFLALYPQISLDIQTQNQNINMLQQGIDIAFRIGDPIHHDIVARQLKTFQLGLYATRHYLERYGIPHQPEALNHHQLLQKDDGPAWILHKQQQTFHVHSPKRVISNDFNLLERLVNDHAGIALLPEYYAHHSNWQQLLTDWQIEPVPLHLLYYKNRGSVPVIRAFVQFIIDKLQDETGNEKGR</sequence>
<dbReference type="InterPro" id="IPR036390">
    <property type="entry name" value="WH_DNA-bd_sf"/>
</dbReference>
<evidence type="ECO:0000313" key="6">
    <source>
        <dbReference type="EMBL" id="TCJ94022.1"/>
    </source>
</evidence>
<keyword evidence="7" id="KW-1185">Reference proteome</keyword>
<name>A0A4R1FKY8_9PAST</name>
<dbReference type="EMBL" id="SMFT01000008">
    <property type="protein sequence ID" value="TCJ94022.1"/>
    <property type="molecule type" value="Genomic_DNA"/>
</dbReference>
<dbReference type="Gene3D" id="3.40.190.290">
    <property type="match status" value="1"/>
</dbReference>
<feature type="domain" description="HTH lysR-type" evidence="5">
    <location>
        <begin position="7"/>
        <end position="64"/>
    </location>
</feature>
<dbReference type="Gene3D" id="1.10.10.10">
    <property type="entry name" value="Winged helix-like DNA-binding domain superfamily/Winged helix DNA-binding domain"/>
    <property type="match status" value="1"/>
</dbReference>
<evidence type="ECO:0000256" key="4">
    <source>
        <dbReference type="ARBA" id="ARBA00023163"/>
    </source>
</evidence>
<dbReference type="InterPro" id="IPR000847">
    <property type="entry name" value="LysR_HTH_N"/>
</dbReference>
<dbReference type="PANTHER" id="PTHR30537">
    <property type="entry name" value="HTH-TYPE TRANSCRIPTIONAL REGULATOR"/>
    <property type="match status" value="1"/>
</dbReference>
<dbReference type="PANTHER" id="PTHR30537:SF5">
    <property type="entry name" value="HTH-TYPE TRANSCRIPTIONAL ACTIVATOR TTDR-RELATED"/>
    <property type="match status" value="1"/>
</dbReference>
<keyword evidence="4" id="KW-0804">Transcription</keyword>
<dbReference type="RefSeq" id="WP_165865521.1">
    <property type="nucleotide sequence ID" value="NZ_SMFT01000008.1"/>
</dbReference>
<dbReference type="FunFam" id="1.10.10.10:FF:000001">
    <property type="entry name" value="LysR family transcriptional regulator"/>
    <property type="match status" value="1"/>
</dbReference>
<evidence type="ECO:0000256" key="1">
    <source>
        <dbReference type="ARBA" id="ARBA00009437"/>
    </source>
</evidence>
<dbReference type="GO" id="GO:0003700">
    <property type="term" value="F:DNA-binding transcription factor activity"/>
    <property type="evidence" value="ECO:0007669"/>
    <property type="project" value="InterPro"/>
</dbReference>
<dbReference type="Proteomes" id="UP000294702">
    <property type="component" value="Unassembled WGS sequence"/>
</dbReference>
<evidence type="ECO:0000256" key="2">
    <source>
        <dbReference type="ARBA" id="ARBA00023015"/>
    </source>
</evidence>